<dbReference type="VEuPathDB" id="TrichDB:TRFO_08424"/>
<dbReference type="RefSeq" id="XP_068352611.1">
    <property type="nucleotide sequence ID" value="XM_068494277.1"/>
</dbReference>
<dbReference type="GeneID" id="94828981"/>
<evidence type="ECO:0000313" key="2">
    <source>
        <dbReference type="Proteomes" id="UP000179807"/>
    </source>
</evidence>
<protein>
    <submittedName>
        <fullName evidence="1">Uncharacterized protein</fullName>
    </submittedName>
</protein>
<dbReference type="Proteomes" id="UP000179807">
    <property type="component" value="Unassembled WGS sequence"/>
</dbReference>
<dbReference type="OrthoDB" id="10455620at2759"/>
<proteinExistence type="predicted"/>
<sequence>MENQKRGPFAQQQADLTNAFENLRESTQQKINLIMDNHISDDTPMKNFRPELDKQIETLHLMVSSYFGDCDRRKQRIEAVISEQVDVSGFKEIGAALCS</sequence>
<organism evidence="1 2">
    <name type="scientific">Tritrichomonas foetus</name>
    <dbReference type="NCBI Taxonomy" id="1144522"/>
    <lineage>
        <taxon>Eukaryota</taxon>
        <taxon>Metamonada</taxon>
        <taxon>Parabasalia</taxon>
        <taxon>Tritrichomonadida</taxon>
        <taxon>Tritrichomonadidae</taxon>
        <taxon>Tritrichomonas</taxon>
    </lineage>
</organism>
<gene>
    <name evidence="1" type="ORF">TRFO_08424</name>
</gene>
<dbReference type="AlphaFoldDB" id="A0A1J4JJZ6"/>
<evidence type="ECO:0000313" key="1">
    <source>
        <dbReference type="EMBL" id="OHS99474.1"/>
    </source>
</evidence>
<dbReference type="EMBL" id="MLAK01001004">
    <property type="protein sequence ID" value="OHS99474.1"/>
    <property type="molecule type" value="Genomic_DNA"/>
</dbReference>
<keyword evidence="2" id="KW-1185">Reference proteome</keyword>
<reference evidence="1" key="1">
    <citation type="submission" date="2016-10" db="EMBL/GenBank/DDBJ databases">
        <authorList>
            <person name="Benchimol M."/>
            <person name="Almeida L.G."/>
            <person name="Vasconcelos A.T."/>
            <person name="Perreira-Neves A."/>
            <person name="Rosa I.A."/>
            <person name="Tasca T."/>
            <person name="Bogo M.R."/>
            <person name="de Souza W."/>
        </authorList>
    </citation>
    <scope>NUCLEOTIDE SEQUENCE [LARGE SCALE GENOMIC DNA]</scope>
    <source>
        <strain evidence="1">K</strain>
    </source>
</reference>
<name>A0A1J4JJZ6_9EUKA</name>
<accession>A0A1J4JJZ6</accession>
<comment type="caution">
    <text evidence="1">The sequence shown here is derived from an EMBL/GenBank/DDBJ whole genome shotgun (WGS) entry which is preliminary data.</text>
</comment>